<evidence type="ECO:0000313" key="8">
    <source>
        <dbReference type="Proteomes" id="UP000887159"/>
    </source>
</evidence>
<dbReference type="GO" id="GO:0000981">
    <property type="term" value="F:DNA-binding transcription factor activity, RNA polymerase II-specific"/>
    <property type="evidence" value="ECO:0007669"/>
    <property type="project" value="TreeGrafter"/>
</dbReference>
<keyword evidence="3 5" id="KW-0863">Zinc-finger</keyword>
<keyword evidence="4" id="KW-0862">Zinc</keyword>
<feature type="domain" description="C2H2-type" evidence="6">
    <location>
        <begin position="149"/>
        <end position="173"/>
    </location>
</feature>
<evidence type="ECO:0000259" key="6">
    <source>
        <dbReference type="PROSITE" id="PS50157"/>
    </source>
</evidence>
<proteinExistence type="predicted"/>
<dbReference type="InterPro" id="IPR036236">
    <property type="entry name" value="Znf_C2H2_sf"/>
</dbReference>
<dbReference type="PANTHER" id="PTHR24379:SF127">
    <property type="entry name" value="BLOODY FINGERS-RELATED"/>
    <property type="match status" value="1"/>
</dbReference>
<dbReference type="SUPFAM" id="SSF57667">
    <property type="entry name" value="beta-beta-alpha zinc fingers"/>
    <property type="match status" value="1"/>
</dbReference>
<sequence length="193" mass="22229">MAKGNVYPSDKEYSYFCFDCRNTTQATEKDFFYVGALGPCYTCTQCGNQFDAGFREKIDSSEETISYICPSCKKNPQGTNCNFIFVGSLGFCFTCTQCGEKIDYGFKIEKHNLSDTPSHRCDICGKTFQKPYRLLYLSHSYDHSNEWSYRCSVCQKGFATRSDFESHKKRLDTIWEIECIKCSMKFRGNCVLN</sequence>
<accession>A0A8X6RR32</accession>
<dbReference type="AlphaFoldDB" id="A0A8X6RR32"/>
<protein>
    <recommendedName>
        <fullName evidence="6">C2H2-type domain-containing protein</fullName>
    </recommendedName>
</protein>
<organism evidence="7 8">
    <name type="scientific">Trichonephila clavipes</name>
    <name type="common">Golden silk orbweaver</name>
    <name type="synonym">Nephila clavipes</name>
    <dbReference type="NCBI Taxonomy" id="2585209"/>
    <lineage>
        <taxon>Eukaryota</taxon>
        <taxon>Metazoa</taxon>
        <taxon>Ecdysozoa</taxon>
        <taxon>Arthropoda</taxon>
        <taxon>Chelicerata</taxon>
        <taxon>Arachnida</taxon>
        <taxon>Araneae</taxon>
        <taxon>Araneomorphae</taxon>
        <taxon>Entelegynae</taxon>
        <taxon>Araneoidea</taxon>
        <taxon>Nephilidae</taxon>
        <taxon>Trichonephila</taxon>
    </lineage>
</organism>
<dbReference type="GO" id="GO:0008270">
    <property type="term" value="F:zinc ion binding"/>
    <property type="evidence" value="ECO:0007669"/>
    <property type="project" value="UniProtKB-KW"/>
</dbReference>
<dbReference type="PANTHER" id="PTHR24379">
    <property type="entry name" value="KRAB AND ZINC FINGER DOMAIN-CONTAINING"/>
    <property type="match status" value="1"/>
</dbReference>
<dbReference type="EMBL" id="BMAU01021211">
    <property type="protein sequence ID" value="GFX99443.1"/>
    <property type="molecule type" value="Genomic_DNA"/>
</dbReference>
<reference evidence="7" key="1">
    <citation type="submission" date="2020-08" db="EMBL/GenBank/DDBJ databases">
        <title>Multicomponent nature underlies the extraordinary mechanical properties of spider dragline silk.</title>
        <authorList>
            <person name="Kono N."/>
            <person name="Nakamura H."/>
            <person name="Mori M."/>
            <person name="Yoshida Y."/>
            <person name="Ohtoshi R."/>
            <person name="Malay A.D."/>
            <person name="Moran D.A.P."/>
            <person name="Tomita M."/>
            <person name="Numata K."/>
            <person name="Arakawa K."/>
        </authorList>
    </citation>
    <scope>NUCLEOTIDE SEQUENCE</scope>
</reference>
<dbReference type="GO" id="GO:0000977">
    <property type="term" value="F:RNA polymerase II transcription regulatory region sequence-specific DNA binding"/>
    <property type="evidence" value="ECO:0007669"/>
    <property type="project" value="TreeGrafter"/>
</dbReference>
<keyword evidence="8" id="KW-1185">Reference proteome</keyword>
<dbReference type="Gene3D" id="3.30.160.60">
    <property type="entry name" value="Classic Zinc Finger"/>
    <property type="match status" value="1"/>
</dbReference>
<dbReference type="Proteomes" id="UP000887159">
    <property type="component" value="Unassembled WGS sequence"/>
</dbReference>
<keyword evidence="2" id="KW-0677">Repeat</keyword>
<evidence type="ECO:0000313" key="7">
    <source>
        <dbReference type="EMBL" id="GFX99443.1"/>
    </source>
</evidence>
<dbReference type="PROSITE" id="PS50157">
    <property type="entry name" value="ZINC_FINGER_C2H2_2"/>
    <property type="match status" value="1"/>
</dbReference>
<evidence type="ECO:0000256" key="1">
    <source>
        <dbReference type="ARBA" id="ARBA00022723"/>
    </source>
</evidence>
<dbReference type="InterPro" id="IPR013087">
    <property type="entry name" value="Znf_C2H2_type"/>
</dbReference>
<evidence type="ECO:0000256" key="5">
    <source>
        <dbReference type="PROSITE-ProRule" id="PRU00042"/>
    </source>
</evidence>
<evidence type="ECO:0000256" key="2">
    <source>
        <dbReference type="ARBA" id="ARBA00022737"/>
    </source>
</evidence>
<keyword evidence="1" id="KW-0479">Metal-binding</keyword>
<dbReference type="Pfam" id="PF13912">
    <property type="entry name" value="zf-C2H2_6"/>
    <property type="match status" value="2"/>
</dbReference>
<comment type="caution">
    <text evidence="7">The sequence shown here is derived from an EMBL/GenBank/DDBJ whole genome shotgun (WGS) entry which is preliminary data.</text>
</comment>
<gene>
    <name evidence="7" type="ORF">TNCV_1080871</name>
</gene>
<evidence type="ECO:0000256" key="3">
    <source>
        <dbReference type="ARBA" id="ARBA00022771"/>
    </source>
</evidence>
<evidence type="ECO:0000256" key="4">
    <source>
        <dbReference type="ARBA" id="ARBA00022833"/>
    </source>
</evidence>
<name>A0A8X6RR32_TRICX</name>
<dbReference type="GO" id="GO:0005634">
    <property type="term" value="C:nucleus"/>
    <property type="evidence" value="ECO:0007669"/>
    <property type="project" value="TreeGrafter"/>
</dbReference>